<accession>A0A2P2NHD5</accession>
<dbReference type="AlphaFoldDB" id="A0A2P2NHD5"/>
<dbReference type="EMBL" id="GGEC01061424">
    <property type="protein sequence ID" value="MBX41908.1"/>
    <property type="molecule type" value="Transcribed_RNA"/>
</dbReference>
<organism evidence="1">
    <name type="scientific">Rhizophora mucronata</name>
    <name type="common">Asiatic mangrove</name>
    <dbReference type="NCBI Taxonomy" id="61149"/>
    <lineage>
        <taxon>Eukaryota</taxon>
        <taxon>Viridiplantae</taxon>
        <taxon>Streptophyta</taxon>
        <taxon>Embryophyta</taxon>
        <taxon>Tracheophyta</taxon>
        <taxon>Spermatophyta</taxon>
        <taxon>Magnoliopsida</taxon>
        <taxon>eudicotyledons</taxon>
        <taxon>Gunneridae</taxon>
        <taxon>Pentapetalae</taxon>
        <taxon>rosids</taxon>
        <taxon>fabids</taxon>
        <taxon>Malpighiales</taxon>
        <taxon>Rhizophoraceae</taxon>
        <taxon>Rhizophora</taxon>
    </lineage>
</organism>
<name>A0A2P2NHD5_RHIMU</name>
<evidence type="ECO:0000313" key="1">
    <source>
        <dbReference type="EMBL" id="MBX41908.1"/>
    </source>
</evidence>
<protein>
    <submittedName>
        <fullName evidence="1">Uncharacterized protein</fullName>
    </submittedName>
</protein>
<sequence>MALIYKLKLNSTEAELLILHLDTLSHVIDTPLIISLAFQILAHFHNKL</sequence>
<proteinExistence type="predicted"/>
<reference evidence="1" key="1">
    <citation type="submission" date="2018-02" db="EMBL/GenBank/DDBJ databases">
        <title>Rhizophora mucronata_Transcriptome.</title>
        <authorList>
            <person name="Meera S.P."/>
            <person name="Sreeshan A."/>
            <person name="Augustine A."/>
        </authorList>
    </citation>
    <scope>NUCLEOTIDE SEQUENCE</scope>
    <source>
        <tissue evidence="1">Leaf</tissue>
    </source>
</reference>